<feature type="transmembrane region" description="Helical" evidence="1">
    <location>
        <begin position="195"/>
        <end position="212"/>
    </location>
</feature>
<dbReference type="GO" id="GO:0003677">
    <property type="term" value="F:DNA binding"/>
    <property type="evidence" value="ECO:0007669"/>
    <property type="project" value="InterPro"/>
</dbReference>
<keyword evidence="1" id="KW-0472">Membrane</keyword>
<feature type="domain" description="Restriction endonuclease type IV Mrr" evidence="2">
    <location>
        <begin position="25"/>
        <end position="144"/>
    </location>
</feature>
<evidence type="ECO:0000313" key="3">
    <source>
        <dbReference type="EMBL" id="BBO23196.1"/>
    </source>
</evidence>
<dbReference type="Gene3D" id="3.40.1350.10">
    <property type="match status" value="1"/>
</dbReference>
<dbReference type="Pfam" id="PF04471">
    <property type="entry name" value="Mrr_cat"/>
    <property type="match status" value="1"/>
</dbReference>
<evidence type="ECO:0000313" key="4">
    <source>
        <dbReference type="Proteomes" id="UP000662873"/>
    </source>
</evidence>
<dbReference type="SUPFAM" id="SSF52980">
    <property type="entry name" value="Restriction endonuclease-like"/>
    <property type="match status" value="1"/>
</dbReference>
<dbReference type="InterPro" id="IPR011335">
    <property type="entry name" value="Restrct_endonuc-II-like"/>
</dbReference>
<dbReference type="InterPro" id="IPR011856">
    <property type="entry name" value="tRNA_endonuc-like_dom_sf"/>
</dbReference>
<dbReference type="Proteomes" id="UP000662873">
    <property type="component" value="Chromosome"/>
</dbReference>
<dbReference type="AlphaFoldDB" id="A0A809S3Q9"/>
<dbReference type="KEGG" id="npy:NPRO_07910"/>
<dbReference type="GO" id="GO:0004519">
    <property type="term" value="F:endonuclease activity"/>
    <property type="evidence" value="ECO:0007669"/>
    <property type="project" value="InterPro"/>
</dbReference>
<evidence type="ECO:0000259" key="2">
    <source>
        <dbReference type="Pfam" id="PF04471"/>
    </source>
</evidence>
<proteinExistence type="predicted"/>
<protein>
    <recommendedName>
        <fullName evidence="2">Restriction endonuclease type IV Mrr domain-containing protein</fullName>
    </recommendedName>
</protein>
<evidence type="ECO:0000256" key="1">
    <source>
        <dbReference type="SAM" id="Phobius"/>
    </source>
</evidence>
<dbReference type="GO" id="GO:0009307">
    <property type="term" value="P:DNA restriction-modification system"/>
    <property type="evidence" value="ECO:0007669"/>
    <property type="project" value="InterPro"/>
</dbReference>
<gene>
    <name evidence="3" type="ORF">NPRO_07910</name>
</gene>
<name>A0A809S3Q9_9BACT</name>
<reference evidence="3" key="1">
    <citation type="journal article" name="DNA Res.">
        <title>The physiological potential of anammox bacteria as revealed by their core genome structure.</title>
        <authorList>
            <person name="Okubo T."/>
            <person name="Toyoda A."/>
            <person name="Fukuhara K."/>
            <person name="Uchiyama I."/>
            <person name="Harigaya Y."/>
            <person name="Kuroiwa M."/>
            <person name="Suzuki T."/>
            <person name="Murakami Y."/>
            <person name="Suwa Y."/>
            <person name="Takami H."/>
        </authorList>
    </citation>
    <scope>NUCLEOTIDE SEQUENCE</scope>
    <source>
        <strain evidence="3">317325-2</strain>
    </source>
</reference>
<keyword evidence="1" id="KW-1133">Transmembrane helix</keyword>
<dbReference type="EMBL" id="AP021858">
    <property type="protein sequence ID" value="BBO23196.1"/>
    <property type="molecule type" value="Genomic_DNA"/>
</dbReference>
<keyword evidence="1" id="KW-0812">Transmembrane</keyword>
<organism evidence="3 4">
    <name type="scientific">Candidatus Nitrosymbiomonas proteolyticus</name>
    <dbReference type="NCBI Taxonomy" id="2608984"/>
    <lineage>
        <taxon>Bacteria</taxon>
        <taxon>Bacillati</taxon>
        <taxon>Armatimonadota</taxon>
        <taxon>Armatimonadota incertae sedis</taxon>
        <taxon>Candidatus Nitrosymbiomonas</taxon>
    </lineage>
</organism>
<accession>A0A809S3Q9</accession>
<sequence length="213" mass="23530">MVGVLDRGISGGNSSSGFYVAPRIAALDFKRFQRCVWLWLGASGYKHMRSGGRRTERGRGASGPDFIVRVGEDGMDVAVQVRHWNSPVSKRAVDEFRGLLLRENIPAGMIVAKSHCSRAARLAAAGFPGRPIRIIGIDRFVESMMQLEFDLSARFLKMLGKVRLGYEADPSDPKVRRSARTMADVDFGDQRPNRWLLVLALVLLGFVIAGAVR</sequence>
<dbReference type="InterPro" id="IPR007560">
    <property type="entry name" value="Restrct_endonuc_IV_Mrr"/>
</dbReference>